<proteinExistence type="predicted"/>
<evidence type="ECO:0000313" key="2">
    <source>
        <dbReference type="Proteomes" id="UP001148662"/>
    </source>
</evidence>
<evidence type="ECO:0000313" key="1">
    <source>
        <dbReference type="EMBL" id="KAJ3558839.1"/>
    </source>
</evidence>
<organism evidence="1 2">
    <name type="scientific">Phlebia brevispora</name>
    <dbReference type="NCBI Taxonomy" id="194682"/>
    <lineage>
        <taxon>Eukaryota</taxon>
        <taxon>Fungi</taxon>
        <taxon>Dikarya</taxon>
        <taxon>Basidiomycota</taxon>
        <taxon>Agaricomycotina</taxon>
        <taxon>Agaricomycetes</taxon>
        <taxon>Polyporales</taxon>
        <taxon>Meruliaceae</taxon>
        <taxon>Phlebia</taxon>
    </lineage>
</organism>
<dbReference type="Proteomes" id="UP001148662">
    <property type="component" value="Unassembled WGS sequence"/>
</dbReference>
<comment type="caution">
    <text evidence="1">The sequence shown here is derived from an EMBL/GenBank/DDBJ whole genome shotgun (WGS) entry which is preliminary data.</text>
</comment>
<dbReference type="EMBL" id="JANHOG010000063">
    <property type="protein sequence ID" value="KAJ3558839.1"/>
    <property type="molecule type" value="Genomic_DNA"/>
</dbReference>
<protein>
    <submittedName>
        <fullName evidence="1">Uncharacterized protein</fullName>
    </submittedName>
</protein>
<gene>
    <name evidence="1" type="ORF">NM688_g690</name>
</gene>
<sequence length="245" mass="26677">MPFHIGYSGPAPISTYFRVKDAPPPEYLGKMSINASEMSTRPPSPSRETPLTSDSQQTLVASSSRSISIADDVSVMTLTEDVEMKTVDTPISCGKQHLVAAFRGRTVHGLTVVLPEGYAGIVLDAPKDAKGKSPEVVAEEGGKEKARKAPARKQSTRRATRSTEADDDDEDSGADDLAHIMEESSSIRSLQPTSIFSSFVLWQADNPVDEGRDEYLRAISEWTKLAAVVRLFALFLKLPLTFGLY</sequence>
<name>A0ACC1TDM6_9APHY</name>
<keyword evidence="2" id="KW-1185">Reference proteome</keyword>
<accession>A0ACC1TDM6</accession>
<reference evidence="1" key="1">
    <citation type="submission" date="2022-07" db="EMBL/GenBank/DDBJ databases">
        <title>Genome Sequence of Phlebia brevispora.</title>
        <authorList>
            <person name="Buettner E."/>
        </authorList>
    </citation>
    <scope>NUCLEOTIDE SEQUENCE</scope>
    <source>
        <strain evidence="1">MPL23</strain>
    </source>
</reference>